<dbReference type="SUPFAM" id="SSF53167">
    <property type="entry name" value="Purine and uridine phosphorylases"/>
    <property type="match status" value="1"/>
</dbReference>
<dbReference type="GO" id="GO:0009116">
    <property type="term" value="P:nucleoside metabolic process"/>
    <property type="evidence" value="ECO:0007669"/>
    <property type="project" value="InterPro"/>
</dbReference>
<proteinExistence type="predicted"/>
<dbReference type="EMBL" id="JAUIZM010000006">
    <property type="protein sequence ID" value="KAK1377615.1"/>
    <property type="molecule type" value="Genomic_DNA"/>
</dbReference>
<evidence type="ECO:0000313" key="3">
    <source>
        <dbReference type="EMBL" id="KAK1377615.1"/>
    </source>
</evidence>
<accession>A0AAD8I2T0</accession>
<dbReference type="InterPro" id="IPR000845">
    <property type="entry name" value="Nucleoside_phosphorylase_d"/>
</dbReference>
<dbReference type="Pfam" id="PF01048">
    <property type="entry name" value="PNP_UDP_1"/>
    <property type="match status" value="1"/>
</dbReference>
<dbReference type="InterPro" id="IPR035994">
    <property type="entry name" value="Nucleoside_phosphorylase_sf"/>
</dbReference>
<keyword evidence="4" id="KW-1185">Reference proteome</keyword>
<feature type="transmembrane region" description="Helical" evidence="1">
    <location>
        <begin position="6"/>
        <end position="23"/>
    </location>
</feature>
<organism evidence="3 4">
    <name type="scientific">Heracleum sosnowskyi</name>
    <dbReference type="NCBI Taxonomy" id="360622"/>
    <lineage>
        <taxon>Eukaryota</taxon>
        <taxon>Viridiplantae</taxon>
        <taxon>Streptophyta</taxon>
        <taxon>Embryophyta</taxon>
        <taxon>Tracheophyta</taxon>
        <taxon>Spermatophyta</taxon>
        <taxon>Magnoliopsida</taxon>
        <taxon>eudicotyledons</taxon>
        <taxon>Gunneridae</taxon>
        <taxon>Pentapetalae</taxon>
        <taxon>asterids</taxon>
        <taxon>campanulids</taxon>
        <taxon>Apiales</taxon>
        <taxon>Apiaceae</taxon>
        <taxon>Apioideae</taxon>
        <taxon>apioid superclade</taxon>
        <taxon>Tordylieae</taxon>
        <taxon>Tordyliinae</taxon>
        <taxon>Heracleum</taxon>
    </lineage>
</organism>
<evidence type="ECO:0000259" key="2">
    <source>
        <dbReference type="Pfam" id="PF01048"/>
    </source>
</evidence>
<reference evidence="3" key="2">
    <citation type="submission" date="2023-05" db="EMBL/GenBank/DDBJ databases">
        <authorList>
            <person name="Schelkunov M.I."/>
        </authorList>
    </citation>
    <scope>NUCLEOTIDE SEQUENCE</scope>
    <source>
        <strain evidence="3">Hsosn_3</strain>
        <tissue evidence="3">Leaf</tissue>
    </source>
</reference>
<name>A0AAD8I2T0_9APIA</name>
<feature type="transmembrane region" description="Helical" evidence="1">
    <location>
        <begin position="86"/>
        <end position="109"/>
    </location>
</feature>
<keyword evidence="1" id="KW-0812">Transmembrane</keyword>
<evidence type="ECO:0000256" key="1">
    <source>
        <dbReference type="SAM" id="Phobius"/>
    </source>
</evidence>
<dbReference type="PANTHER" id="PTHR21234">
    <property type="entry name" value="PURINE NUCLEOSIDE PHOSPHORYLASE"/>
    <property type="match status" value="1"/>
</dbReference>
<comment type="caution">
    <text evidence="3">The sequence shown here is derived from an EMBL/GenBank/DDBJ whole genome shotgun (WGS) entry which is preliminary data.</text>
</comment>
<protein>
    <submittedName>
        <fullName evidence="3">Bark storage protein A</fullName>
    </submittedName>
</protein>
<dbReference type="PANTHER" id="PTHR21234:SF42">
    <property type="entry name" value="PHOSPHORYLASE SUPERFAMILY PROTEIN"/>
    <property type="match status" value="1"/>
</dbReference>
<dbReference type="Gene3D" id="3.40.50.1580">
    <property type="entry name" value="Nucleoside phosphorylase domain"/>
    <property type="match status" value="1"/>
</dbReference>
<keyword evidence="1" id="KW-0472">Membrane</keyword>
<dbReference type="AlphaFoldDB" id="A0AAD8I2T0"/>
<evidence type="ECO:0000313" key="4">
    <source>
        <dbReference type="Proteomes" id="UP001237642"/>
    </source>
</evidence>
<dbReference type="CDD" id="cd09008">
    <property type="entry name" value="MTAN"/>
    <property type="match status" value="1"/>
</dbReference>
<keyword evidence="1" id="KW-1133">Transmembrane helix</keyword>
<reference evidence="3" key="1">
    <citation type="submission" date="2023-02" db="EMBL/GenBank/DDBJ databases">
        <title>Genome of toxic invasive species Heracleum sosnowskyi carries increased number of genes despite the absence of recent whole-genome duplications.</title>
        <authorList>
            <person name="Schelkunov M."/>
            <person name="Shtratnikova V."/>
            <person name="Makarenko M."/>
            <person name="Klepikova A."/>
            <person name="Omelchenko D."/>
            <person name="Novikova G."/>
            <person name="Obukhova E."/>
            <person name="Bogdanov V."/>
            <person name="Penin A."/>
            <person name="Logacheva M."/>
        </authorList>
    </citation>
    <scope>NUCLEOTIDE SEQUENCE</scope>
    <source>
        <strain evidence="3">Hsosn_3</strain>
        <tissue evidence="3">Leaf</tissue>
    </source>
</reference>
<sequence>MKVEEFVWLVWMMGIICVVNSAIPESVMRDIETINNEGSYFGIVVPNSFEMNPLLQSSSFLVHENLPSLDFAGRRFRIGTLKEKKVIIVMTGLSMVNAGITTQLLLSLFNIKGVLHFGIAGNANPQLEIGDVTIPRYWAHTGLWVWQRYGQGPNDELPLEANGDYTRTVGYLRFSNYTNNTADDKFSDNFLNYVWYQPEEIFPKNGQPEERQHAYWISVDPYYFSLAKKLEGMKLNECVNATTCLPRPPKVTRVQRGASANVFVDNAAYREFLYTKFNTTTVDMESAAVALICLQQNTPFIAFRALSDLAGGGSSVSNEADLFSPLAAQNSVDVLIQFVTLVN</sequence>
<dbReference type="GO" id="GO:0003824">
    <property type="term" value="F:catalytic activity"/>
    <property type="evidence" value="ECO:0007669"/>
    <property type="project" value="InterPro"/>
</dbReference>
<feature type="domain" description="Nucleoside phosphorylase" evidence="2">
    <location>
        <begin position="41"/>
        <end position="339"/>
    </location>
</feature>
<gene>
    <name evidence="3" type="ORF">POM88_024359</name>
</gene>
<dbReference type="Proteomes" id="UP001237642">
    <property type="component" value="Unassembled WGS sequence"/>
</dbReference>